<sequence length="164" mass="17520">MLQRITSRLRIAISRASMNPRNMSNTAGVAPGVPPAAQSSRTPTTFMSFAMPDVSIQEAVPQPQIPYSPDFWESAKKESEITLAAPKEEALPKLSVVSEMDTPTSHNLHVETPAPPSLLESTQPAEKRGASGQGGILQDISEDLGIPSAQQLKAGVSSLLQSFR</sequence>
<gene>
    <name evidence="2" type="ORF">R3P38DRAFT_2997899</name>
</gene>
<reference evidence="2 3" key="1">
    <citation type="journal article" date="2024" name="J Genomics">
        <title>Draft genome sequencing and assembly of Favolaschia claudopus CIRM-BRFM 2984 isolated from oak limbs.</title>
        <authorList>
            <person name="Navarro D."/>
            <person name="Drula E."/>
            <person name="Chaduli D."/>
            <person name="Cazenave R."/>
            <person name="Ahrendt S."/>
            <person name="Wang J."/>
            <person name="Lipzen A."/>
            <person name="Daum C."/>
            <person name="Barry K."/>
            <person name="Grigoriev I.V."/>
            <person name="Favel A."/>
            <person name="Rosso M.N."/>
            <person name="Martin F."/>
        </authorList>
    </citation>
    <scope>NUCLEOTIDE SEQUENCE [LARGE SCALE GENOMIC DNA]</scope>
    <source>
        <strain evidence="2 3">CIRM-BRFM 2984</strain>
    </source>
</reference>
<feature type="compositionally biased region" description="Polar residues" evidence="1">
    <location>
        <begin position="16"/>
        <end position="26"/>
    </location>
</feature>
<protein>
    <submittedName>
        <fullName evidence="2">Uncharacterized protein</fullName>
    </submittedName>
</protein>
<comment type="caution">
    <text evidence="2">The sequence shown here is derived from an EMBL/GenBank/DDBJ whole genome shotgun (WGS) entry which is preliminary data.</text>
</comment>
<dbReference type="EMBL" id="JAWWNJ010000055">
    <property type="protein sequence ID" value="KAK7014837.1"/>
    <property type="molecule type" value="Genomic_DNA"/>
</dbReference>
<evidence type="ECO:0000313" key="3">
    <source>
        <dbReference type="Proteomes" id="UP001362999"/>
    </source>
</evidence>
<evidence type="ECO:0000256" key="1">
    <source>
        <dbReference type="SAM" id="MobiDB-lite"/>
    </source>
</evidence>
<evidence type="ECO:0000313" key="2">
    <source>
        <dbReference type="EMBL" id="KAK7014837.1"/>
    </source>
</evidence>
<accession>A0AAW0APH7</accession>
<dbReference type="Proteomes" id="UP001362999">
    <property type="component" value="Unassembled WGS sequence"/>
</dbReference>
<keyword evidence="3" id="KW-1185">Reference proteome</keyword>
<organism evidence="2 3">
    <name type="scientific">Favolaschia claudopus</name>
    <dbReference type="NCBI Taxonomy" id="2862362"/>
    <lineage>
        <taxon>Eukaryota</taxon>
        <taxon>Fungi</taxon>
        <taxon>Dikarya</taxon>
        <taxon>Basidiomycota</taxon>
        <taxon>Agaricomycotina</taxon>
        <taxon>Agaricomycetes</taxon>
        <taxon>Agaricomycetidae</taxon>
        <taxon>Agaricales</taxon>
        <taxon>Marasmiineae</taxon>
        <taxon>Mycenaceae</taxon>
        <taxon>Favolaschia</taxon>
    </lineage>
</organism>
<feature type="region of interest" description="Disordered" evidence="1">
    <location>
        <begin position="100"/>
        <end position="142"/>
    </location>
</feature>
<feature type="region of interest" description="Disordered" evidence="1">
    <location>
        <begin position="16"/>
        <end position="41"/>
    </location>
</feature>
<proteinExistence type="predicted"/>
<name>A0AAW0APH7_9AGAR</name>
<feature type="compositionally biased region" description="Low complexity" evidence="1">
    <location>
        <begin position="27"/>
        <end position="37"/>
    </location>
</feature>
<dbReference type="AlphaFoldDB" id="A0AAW0APH7"/>